<protein>
    <submittedName>
        <fullName evidence="1">Uncharacterized protein</fullName>
    </submittedName>
</protein>
<dbReference type="AlphaFoldDB" id="A0A6C0ND59"/>
<dbReference type="EMBL" id="MN220716">
    <property type="protein sequence ID" value="QHW08634.1"/>
    <property type="molecule type" value="Genomic_DNA"/>
</dbReference>
<reference evidence="1" key="1">
    <citation type="journal article" date="2019" name="J. Antimicrob. Chemother.">
        <title>A novel SCCmec type V variant in porcine MRSA ST398 from China.</title>
        <authorList>
            <person name="Ji X."/>
            <person name="Kruger H."/>
            <person name="Fessler A.T."/>
            <person name="Liu J."/>
            <person name="Zeng Z."/>
            <person name="Wang Y."/>
            <person name="Wu C."/>
            <person name="Schwarz S."/>
        </authorList>
    </citation>
    <scope>NUCLEOTIDE SEQUENCE</scope>
    <source>
        <strain evidence="1">SHP6P021P</strain>
    </source>
</reference>
<accession>A0A6C0ND59</accession>
<name>A0A6C0ND59_STAAU</name>
<evidence type="ECO:0000313" key="1">
    <source>
        <dbReference type="EMBL" id="QHW08634.1"/>
    </source>
</evidence>
<dbReference type="RefSeq" id="WP_031797630.1">
    <property type="nucleotide sequence ID" value="NZ_CP090375.1"/>
</dbReference>
<organism evidence="1">
    <name type="scientific">Staphylococcus aureus</name>
    <dbReference type="NCBI Taxonomy" id="1280"/>
    <lineage>
        <taxon>Bacteria</taxon>
        <taxon>Bacillati</taxon>
        <taxon>Bacillota</taxon>
        <taxon>Bacilli</taxon>
        <taxon>Bacillales</taxon>
        <taxon>Staphylococcaceae</taxon>
        <taxon>Staphylococcus</taxon>
    </lineage>
</organism>
<sequence>MLFNQTKLTLENNTGEHNITFKVSQKEQKYFNSIVESLNNEALLFEESFDFIMLLEMNNDYDFDKVSHQTIVKLENIFHIYAIGYTDKLNIVKWNGRGHVEYLLK</sequence>
<proteinExistence type="predicted"/>